<dbReference type="Pfam" id="PF07536">
    <property type="entry name" value="HWE_HK"/>
    <property type="match status" value="1"/>
</dbReference>
<evidence type="ECO:0000256" key="1">
    <source>
        <dbReference type="ARBA" id="ARBA00000085"/>
    </source>
</evidence>
<keyword evidence="10 16" id="KW-0418">Kinase</keyword>
<keyword evidence="17" id="KW-1185">Reference proteome</keyword>
<feature type="compositionally biased region" description="Basic and acidic residues" evidence="13">
    <location>
        <begin position="27"/>
        <end position="36"/>
    </location>
</feature>
<evidence type="ECO:0000256" key="10">
    <source>
        <dbReference type="ARBA" id="ARBA00022777"/>
    </source>
</evidence>
<accession>A0ABQ4R8W4</accession>
<dbReference type="PROSITE" id="PS50113">
    <property type="entry name" value="PAC"/>
    <property type="match status" value="1"/>
</dbReference>
<reference evidence="16" key="1">
    <citation type="journal article" date="2021" name="Front. Microbiol.">
        <title>Comprehensive Comparative Genomics and Phenotyping of Methylobacterium Species.</title>
        <authorList>
            <person name="Alessa O."/>
            <person name="Ogura Y."/>
            <person name="Fujitani Y."/>
            <person name="Takami H."/>
            <person name="Hayashi T."/>
            <person name="Sahin N."/>
            <person name="Tani A."/>
        </authorList>
    </citation>
    <scope>NUCLEOTIDE SEQUENCE</scope>
    <source>
        <strain evidence="16">KCTC 52305</strain>
    </source>
</reference>
<evidence type="ECO:0000256" key="8">
    <source>
        <dbReference type="ARBA" id="ARBA00022737"/>
    </source>
</evidence>
<proteinExistence type="predicted"/>
<keyword evidence="5" id="KW-0285">Flavoprotein</keyword>
<keyword evidence="4" id="KW-0597">Phosphoprotein</keyword>
<evidence type="ECO:0000256" key="11">
    <source>
        <dbReference type="ARBA" id="ARBA00022840"/>
    </source>
</evidence>
<evidence type="ECO:0000256" key="9">
    <source>
        <dbReference type="ARBA" id="ARBA00022741"/>
    </source>
</evidence>
<dbReference type="Gene3D" id="3.30.450.20">
    <property type="entry name" value="PAS domain"/>
    <property type="match status" value="1"/>
</dbReference>
<dbReference type="PANTHER" id="PTHR41523">
    <property type="entry name" value="TWO-COMPONENT SYSTEM SENSOR PROTEIN"/>
    <property type="match status" value="1"/>
</dbReference>
<gene>
    <name evidence="16" type="ORF">OPKNFCMD_6431</name>
</gene>
<keyword evidence="6" id="KW-0288">FMN</keyword>
<evidence type="ECO:0000313" key="17">
    <source>
        <dbReference type="Proteomes" id="UP001055167"/>
    </source>
</evidence>
<name>A0ABQ4R8W4_9HYPH</name>
<dbReference type="InterPro" id="IPR011102">
    <property type="entry name" value="Sig_transdc_His_kinase_HWE"/>
</dbReference>
<feature type="region of interest" description="Disordered" evidence="13">
    <location>
        <begin position="191"/>
        <end position="210"/>
    </location>
</feature>
<keyword evidence="12" id="KW-0843">Virulence</keyword>
<evidence type="ECO:0000259" key="14">
    <source>
        <dbReference type="PROSITE" id="PS50112"/>
    </source>
</evidence>
<dbReference type="Gene3D" id="3.30.565.10">
    <property type="entry name" value="Histidine kinase-like ATPase, C-terminal domain"/>
    <property type="match status" value="1"/>
</dbReference>
<evidence type="ECO:0000256" key="7">
    <source>
        <dbReference type="ARBA" id="ARBA00022679"/>
    </source>
</evidence>
<dbReference type="PROSITE" id="PS50112">
    <property type="entry name" value="PAS"/>
    <property type="match status" value="1"/>
</dbReference>
<comment type="catalytic activity">
    <reaction evidence="1">
        <text>ATP + protein L-histidine = ADP + protein N-phospho-L-histidine.</text>
        <dbReference type="EC" id="2.7.13.3"/>
    </reaction>
</comment>
<protein>
    <recommendedName>
        <fullName evidence="3">Blue-light-activated histidine kinase</fullName>
        <ecNumber evidence="2">2.7.13.3</ecNumber>
    </recommendedName>
</protein>
<dbReference type="EMBL" id="BPQH01000034">
    <property type="protein sequence ID" value="GJD53654.1"/>
    <property type="molecule type" value="Genomic_DNA"/>
</dbReference>
<evidence type="ECO:0000313" key="16">
    <source>
        <dbReference type="EMBL" id="GJD53654.1"/>
    </source>
</evidence>
<evidence type="ECO:0000256" key="4">
    <source>
        <dbReference type="ARBA" id="ARBA00022553"/>
    </source>
</evidence>
<keyword evidence="9" id="KW-0547">Nucleotide-binding</keyword>
<dbReference type="InterPro" id="IPR036890">
    <property type="entry name" value="HATPase_C_sf"/>
</dbReference>
<dbReference type="GO" id="GO:0016301">
    <property type="term" value="F:kinase activity"/>
    <property type="evidence" value="ECO:0007669"/>
    <property type="project" value="UniProtKB-KW"/>
</dbReference>
<feature type="domain" description="PAS" evidence="14">
    <location>
        <begin position="70"/>
        <end position="116"/>
    </location>
</feature>
<dbReference type="PANTHER" id="PTHR41523:SF7">
    <property type="entry name" value="HISTIDINE KINASE"/>
    <property type="match status" value="1"/>
</dbReference>
<evidence type="ECO:0000256" key="13">
    <source>
        <dbReference type="SAM" id="MobiDB-lite"/>
    </source>
</evidence>
<dbReference type="SUPFAM" id="SSF55785">
    <property type="entry name" value="PYP-like sensor domain (PAS domain)"/>
    <property type="match status" value="1"/>
</dbReference>
<reference evidence="16" key="2">
    <citation type="submission" date="2021-08" db="EMBL/GenBank/DDBJ databases">
        <authorList>
            <person name="Tani A."/>
            <person name="Ola A."/>
            <person name="Ogura Y."/>
            <person name="Katsura K."/>
            <person name="Hayashi T."/>
        </authorList>
    </citation>
    <scope>NUCLEOTIDE SEQUENCE</scope>
    <source>
        <strain evidence="16">KCTC 52305</strain>
    </source>
</reference>
<keyword evidence="7" id="KW-0808">Transferase</keyword>
<dbReference type="EC" id="2.7.13.3" evidence="2"/>
<evidence type="ECO:0000259" key="15">
    <source>
        <dbReference type="PROSITE" id="PS50113"/>
    </source>
</evidence>
<keyword evidence="11" id="KW-0067">ATP-binding</keyword>
<dbReference type="Proteomes" id="UP001055167">
    <property type="component" value="Unassembled WGS sequence"/>
</dbReference>
<sequence>MPPHKQNPAPRGHASLEHRSPMSAVEQSDHRDEARAAEPDPFSLFRTALEAVGESVVITGAGLAPPGPVIAFVNPAFTRMTGYAAEEVVGKTPRLLQGPLTDRAVLDRLRSDLEARETFQGTAVNYRKDGTPYLLHWHITPLRSPAGELTHWVALQREVAPGARVDEGLEEGVDRVRQITREAAAGLARLVAPPGGGATPRDPGEPGARDLQAQVRRTLATVRSIARRTAETREAAEDYAMHLDGRIDALARLTSAAMQAPGTGVDLGWLVTQELLAFDTPGENRVRISGPKVCLPVRAAEMFGLAVHELTTNALKFGALSEAGGSVTARWRRESRGKPPCIVFRWEESGASTPVRSPEHRGFGMSLLERTLPGDLGATAKLDFAPGGLTYRVALPLPARPGSAGRRDRAG</sequence>
<dbReference type="RefSeq" id="WP_407068152.1">
    <property type="nucleotide sequence ID" value="NZ_BPQH01000034.1"/>
</dbReference>
<dbReference type="NCBIfam" id="TIGR00229">
    <property type="entry name" value="sensory_box"/>
    <property type="match status" value="1"/>
</dbReference>
<dbReference type="InterPro" id="IPR000700">
    <property type="entry name" value="PAS-assoc_C"/>
</dbReference>
<dbReference type="CDD" id="cd00130">
    <property type="entry name" value="PAS"/>
    <property type="match status" value="1"/>
</dbReference>
<organism evidence="16 17">
    <name type="scientific">Methylobacterium crusticola</name>
    <dbReference type="NCBI Taxonomy" id="1697972"/>
    <lineage>
        <taxon>Bacteria</taxon>
        <taxon>Pseudomonadati</taxon>
        <taxon>Pseudomonadota</taxon>
        <taxon>Alphaproteobacteria</taxon>
        <taxon>Hyphomicrobiales</taxon>
        <taxon>Methylobacteriaceae</taxon>
        <taxon>Methylobacterium</taxon>
    </lineage>
</organism>
<feature type="region of interest" description="Disordered" evidence="13">
    <location>
        <begin position="1"/>
        <end position="36"/>
    </location>
</feature>
<feature type="domain" description="PAC" evidence="15">
    <location>
        <begin position="117"/>
        <end position="171"/>
    </location>
</feature>
<dbReference type="InterPro" id="IPR035965">
    <property type="entry name" value="PAS-like_dom_sf"/>
</dbReference>
<dbReference type="SUPFAM" id="SSF55874">
    <property type="entry name" value="ATPase domain of HSP90 chaperone/DNA topoisomerase II/histidine kinase"/>
    <property type="match status" value="1"/>
</dbReference>
<evidence type="ECO:0000256" key="5">
    <source>
        <dbReference type="ARBA" id="ARBA00022630"/>
    </source>
</evidence>
<keyword evidence="8" id="KW-0677">Repeat</keyword>
<dbReference type="InterPro" id="IPR000014">
    <property type="entry name" value="PAS"/>
</dbReference>
<dbReference type="SMART" id="SM00911">
    <property type="entry name" value="HWE_HK"/>
    <property type="match status" value="1"/>
</dbReference>
<comment type="caution">
    <text evidence="16">The sequence shown here is derived from an EMBL/GenBank/DDBJ whole genome shotgun (WGS) entry which is preliminary data.</text>
</comment>
<evidence type="ECO:0000256" key="2">
    <source>
        <dbReference type="ARBA" id="ARBA00012438"/>
    </source>
</evidence>
<dbReference type="Pfam" id="PF13426">
    <property type="entry name" value="PAS_9"/>
    <property type="match status" value="1"/>
</dbReference>
<evidence type="ECO:0000256" key="12">
    <source>
        <dbReference type="ARBA" id="ARBA00023026"/>
    </source>
</evidence>
<evidence type="ECO:0000256" key="6">
    <source>
        <dbReference type="ARBA" id="ARBA00022643"/>
    </source>
</evidence>
<evidence type="ECO:0000256" key="3">
    <source>
        <dbReference type="ARBA" id="ARBA00021740"/>
    </source>
</evidence>